<evidence type="ECO:0000259" key="10">
    <source>
        <dbReference type="Pfam" id="PF01979"/>
    </source>
</evidence>
<sequence length="462" mass="50855">MRSLLLVVTGRRVLFDDNDTPQPATLVINTSNGKIQEIRPVYSSKDSATLPAEANARWIDAADKLIIPGLVDAHVHLNEPGRTDWEGFWTGTRAAASGGVTCVVDMPLNSIPPTTTLENFEIKKQAAQGQCFVDVAFWGGVIPGNQDQLIPLVDAGVRGFKCFMIESGVDEFPCVASSDIRKAMDRLQNTSVPLLFHAELASENSDQDVSSLDPTRYTTFLQSRPQTLESDAINEIIALHKDYPALRTHVVHLSAASALPAIRAAKKNANLTIETCFHYLCLEADNIPHGHPEFKCCPPIREATNREELWRALKDGTIDCVVSDHSPCVAELKCFDEGDIMKAWGGCSTLGLGLSLLWTEVSKRGDVSLADIVRWMGRKTAEHAELGNRKGQLRAGYDADFVIFDPDATFEVTKEQLNFKNKLSPYEGLTLRGRVEQTWLRGGLAYDFAGSDPYSQPRGKLL</sequence>
<dbReference type="InterPro" id="IPR050138">
    <property type="entry name" value="DHOase/Allantoinase_Hydrolase"/>
</dbReference>
<dbReference type="InterPro" id="IPR032466">
    <property type="entry name" value="Metal_Hydrolase"/>
</dbReference>
<accession>A0A550CYU0</accession>
<protein>
    <recommendedName>
        <fullName evidence="6">allantoinase</fullName>
        <ecNumber evidence="6">3.5.2.5</ecNumber>
    </recommendedName>
</protein>
<evidence type="ECO:0000256" key="3">
    <source>
        <dbReference type="ARBA" id="ARBA00004968"/>
    </source>
</evidence>
<gene>
    <name evidence="11" type="ORF">BD626DRAFT_475876</name>
</gene>
<evidence type="ECO:0000256" key="5">
    <source>
        <dbReference type="ARBA" id="ARBA00011881"/>
    </source>
</evidence>
<dbReference type="FunFam" id="3.20.20.140:FF:000032">
    <property type="entry name" value="Allantoinase Dal1"/>
    <property type="match status" value="1"/>
</dbReference>
<evidence type="ECO:0000256" key="1">
    <source>
        <dbReference type="ARBA" id="ARBA00001756"/>
    </source>
</evidence>
<keyword evidence="7" id="KW-0479">Metal-binding</keyword>
<dbReference type="OrthoDB" id="1924787at2759"/>
<dbReference type="EMBL" id="VDMD01000001">
    <property type="protein sequence ID" value="TRM69962.1"/>
    <property type="molecule type" value="Genomic_DNA"/>
</dbReference>
<evidence type="ECO:0000313" key="12">
    <source>
        <dbReference type="Proteomes" id="UP000320762"/>
    </source>
</evidence>
<comment type="pathway">
    <text evidence="3">Nitrogen metabolism; (S)-allantoin degradation; allantoate from (S)-allantoin: step 1/1.</text>
</comment>
<keyword evidence="12" id="KW-1185">Reference proteome</keyword>
<comment type="catalytic activity">
    <reaction evidence="1">
        <text>(S)-allantoin + H2O = allantoate + H(+)</text>
        <dbReference type="Rhea" id="RHEA:17029"/>
        <dbReference type="ChEBI" id="CHEBI:15377"/>
        <dbReference type="ChEBI" id="CHEBI:15378"/>
        <dbReference type="ChEBI" id="CHEBI:15678"/>
        <dbReference type="ChEBI" id="CHEBI:17536"/>
        <dbReference type="EC" id="3.5.2.5"/>
    </reaction>
</comment>
<dbReference type="PROSITE" id="PS00482">
    <property type="entry name" value="DIHYDROOROTASE_1"/>
    <property type="match status" value="1"/>
</dbReference>
<evidence type="ECO:0000256" key="6">
    <source>
        <dbReference type="ARBA" id="ARBA00012863"/>
    </source>
</evidence>
<dbReference type="AlphaFoldDB" id="A0A550CYU0"/>
<dbReference type="InterPro" id="IPR017593">
    <property type="entry name" value="Allantoinase"/>
</dbReference>
<dbReference type="PANTHER" id="PTHR43668:SF2">
    <property type="entry name" value="ALLANTOINASE"/>
    <property type="match status" value="1"/>
</dbReference>
<dbReference type="SUPFAM" id="SSF51338">
    <property type="entry name" value="Composite domain of metallo-dependent hydrolases"/>
    <property type="match status" value="1"/>
</dbReference>
<reference evidence="11 12" key="1">
    <citation type="journal article" date="2019" name="New Phytol.">
        <title>Comparative genomics reveals unique wood-decay strategies and fruiting body development in the Schizophyllaceae.</title>
        <authorList>
            <person name="Almasi E."/>
            <person name="Sahu N."/>
            <person name="Krizsan K."/>
            <person name="Balint B."/>
            <person name="Kovacs G.M."/>
            <person name="Kiss B."/>
            <person name="Cseklye J."/>
            <person name="Drula E."/>
            <person name="Henrissat B."/>
            <person name="Nagy I."/>
            <person name="Chovatia M."/>
            <person name="Adam C."/>
            <person name="LaButti K."/>
            <person name="Lipzen A."/>
            <person name="Riley R."/>
            <person name="Grigoriev I.V."/>
            <person name="Nagy L.G."/>
        </authorList>
    </citation>
    <scope>NUCLEOTIDE SEQUENCE [LARGE SCALE GENOMIC DNA]</scope>
    <source>
        <strain evidence="11 12">NL-1724</strain>
    </source>
</reference>
<dbReference type="SUPFAM" id="SSF51556">
    <property type="entry name" value="Metallo-dependent hydrolases"/>
    <property type="match status" value="1"/>
</dbReference>
<dbReference type="Proteomes" id="UP000320762">
    <property type="component" value="Unassembled WGS sequence"/>
</dbReference>
<keyword evidence="8" id="KW-0378">Hydrolase</keyword>
<comment type="cofactor">
    <cofactor evidence="2">
        <name>Zn(2+)</name>
        <dbReference type="ChEBI" id="CHEBI:29105"/>
    </cofactor>
</comment>
<dbReference type="STRING" id="97359.A0A550CYU0"/>
<evidence type="ECO:0000313" key="11">
    <source>
        <dbReference type="EMBL" id="TRM69962.1"/>
    </source>
</evidence>
<dbReference type="GO" id="GO:0000256">
    <property type="term" value="P:allantoin catabolic process"/>
    <property type="evidence" value="ECO:0007669"/>
    <property type="project" value="UniProtKB-UniPathway"/>
</dbReference>
<comment type="similarity">
    <text evidence="4">Belongs to the metallo-dependent hydrolases superfamily. Allantoinase family.</text>
</comment>
<comment type="subunit">
    <text evidence="5">Homotetramer.</text>
</comment>
<dbReference type="UniPathway" id="UPA00395">
    <property type="reaction ID" value="UER00653"/>
</dbReference>
<dbReference type="NCBIfam" id="TIGR03178">
    <property type="entry name" value="allantoinase"/>
    <property type="match status" value="1"/>
</dbReference>
<proteinExistence type="inferred from homology"/>
<dbReference type="GO" id="GO:0006145">
    <property type="term" value="P:purine nucleobase catabolic process"/>
    <property type="evidence" value="ECO:0007669"/>
    <property type="project" value="TreeGrafter"/>
</dbReference>
<evidence type="ECO:0000256" key="2">
    <source>
        <dbReference type="ARBA" id="ARBA00001947"/>
    </source>
</evidence>
<dbReference type="GO" id="GO:0050897">
    <property type="term" value="F:cobalt ion binding"/>
    <property type="evidence" value="ECO:0007669"/>
    <property type="project" value="InterPro"/>
</dbReference>
<dbReference type="Pfam" id="PF01979">
    <property type="entry name" value="Amidohydro_1"/>
    <property type="match status" value="1"/>
</dbReference>
<dbReference type="InterPro" id="IPR006680">
    <property type="entry name" value="Amidohydro-rel"/>
</dbReference>
<keyword evidence="9" id="KW-0862">Zinc</keyword>
<evidence type="ECO:0000256" key="4">
    <source>
        <dbReference type="ARBA" id="ARBA00010368"/>
    </source>
</evidence>
<dbReference type="GO" id="GO:0008270">
    <property type="term" value="F:zinc ion binding"/>
    <property type="evidence" value="ECO:0007669"/>
    <property type="project" value="InterPro"/>
</dbReference>
<comment type="caution">
    <text evidence="11">The sequence shown here is derived from an EMBL/GenBank/DDBJ whole genome shotgun (WGS) entry which is preliminary data.</text>
</comment>
<feature type="domain" description="Amidohydrolase-related" evidence="10">
    <location>
        <begin position="66"/>
        <end position="442"/>
    </location>
</feature>
<evidence type="ECO:0000256" key="9">
    <source>
        <dbReference type="ARBA" id="ARBA00022833"/>
    </source>
</evidence>
<dbReference type="EC" id="3.5.2.5" evidence="6"/>
<name>A0A550CYU0_9AGAR</name>
<dbReference type="PANTHER" id="PTHR43668">
    <property type="entry name" value="ALLANTOINASE"/>
    <property type="match status" value="1"/>
</dbReference>
<dbReference type="InterPro" id="IPR002195">
    <property type="entry name" value="Dihydroorotase_CS"/>
</dbReference>
<dbReference type="GO" id="GO:0005737">
    <property type="term" value="C:cytoplasm"/>
    <property type="evidence" value="ECO:0007669"/>
    <property type="project" value="TreeGrafter"/>
</dbReference>
<evidence type="ECO:0000256" key="8">
    <source>
        <dbReference type="ARBA" id="ARBA00022801"/>
    </source>
</evidence>
<organism evidence="11 12">
    <name type="scientific">Schizophyllum amplum</name>
    <dbReference type="NCBI Taxonomy" id="97359"/>
    <lineage>
        <taxon>Eukaryota</taxon>
        <taxon>Fungi</taxon>
        <taxon>Dikarya</taxon>
        <taxon>Basidiomycota</taxon>
        <taxon>Agaricomycotina</taxon>
        <taxon>Agaricomycetes</taxon>
        <taxon>Agaricomycetidae</taxon>
        <taxon>Agaricales</taxon>
        <taxon>Schizophyllaceae</taxon>
        <taxon>Schizophyllum</taxon>
    </lineage>
</organism>
<dbReference type="InterPro" id="IPR011059">
    <property type="entry name" value="Metal-dep_hydrolase_composite"/>
</dbReference>
<dbReference type="Gene3D" id="3.20.20.140">
    <property type="entry name" value="Metal-dependent hydrolases"/>
    <property type="match status" value="1"/>
</dbReference>
<evidence type="ECO:0000256" key="7">
    <source>
        <dbReference type="ARBA" id="ARBA00022723"/>
    </source>
</evidence>
<dbReference type="GO" id="GO:0004038">
    <property type="term" value="F:allantoinase activity"/>
    <property type="evidence" value="ECO:0007669"/>
    <property type="project" value="UniProtKB-EC"/>
</dbReference>